<keyword evidence="3" id="KW-1185">Reference proteome</keyword>
<gene>
    <name evidence="2" type="ORF">L596_025869</name>
</gene>
<feature type="region of interest" description="Disordered" evidence="1">
    <location>
        <begin position="301"/>
        <end position="382"/>
    </location>
</feature>
<sequence length="463" mass="52379">MLHPEVSLFVELKSTGQDSRLPQVIPGERLIMLEQMFDTGSRANVRRCYTILMFLDAHYSVPLLFHRVLGELGLLQQKPLYVKLISVLRREAFGTSENLAIAHILFQIVKPVLSSIYMTARTDKNDKFSDDEDMDESPPRIEEVKEEPLSEDEEPFIEDPEDEEDPAGHDAMFPVLRPILPLHLPGFGAPQPQFYAPGKQQPQFYAPPLVPKQEPGVQVSPRRKGVPPRGYQTSIWQCQLCRKFVKGDGNRRAHVITMHTTMPCTCPRTGCDMQLSNTYAIGHHLKVSLIRSKTYLSIIEGTRHHQVGPHRRGAGRDDAAEHGSYPSDRRTPEAVLPALRARRRRGDDPPQVRGSRVQDLPSLRRARTQCTGTTQPYSQRPRADVAEVLPERLRLQRQRMERVKEPPEEESHVLLPQHDAGRREELHPAAQTDGVAFHACREVLPTALGPADRRAGPSLECQL</sequence>
<reference evidence="2 3" key="1">
    <citation type="journal article" date="2015" name="Genome Biol.">
        <title>Comparative genomics of Steinernema reveals deeply conserved gene regulatory networks.</title>
        <authorList>
            <person name="Dillman A.R."/>
            <person name="Macchietto M."/>
            <person name="Porter C.F."/>
            <person name="Rogers A."/>
            <person name="Williams B."/>
            <person name="Antoshechkin I."/>
            <person name="Lee M.M."/>
            <person name="Goodwin Z."/>
            <person name="Lu X."/>
            <person name="Lewis E.E."/>
            <person name="Goodrich-Blair H."/>
            <person name="Stock S.P."/>
            <person name="Adams B.J."/>
            <person name="Sternberg P.W."/>
            <person name="Mortazavi A."/>
        </authorList>
    </citation>
    <scope>NUCLEOTIDE SEQUENCE [LARGE SCALE GENOMIC DNA]</scope>
    <source>
        <strain evidence="2 3">ALL</strain>
    </source>
</reference>
<proteinExistence type="predicted"/>
<feature type="region of interest" description="Disordered" evidence="1">
    <location>
        <begin position="400"/>
        <end position="421"/>
    </location>
</feature>
<reference evidence="2 3" key="2">
    <citation type="journal article" date="2019" name="G3 (Bethesda)">
        <title>Hybrid Assembly of the Genome of the Entomopathogenic Nematode Steinernema carpocapsae Identifies the X-Chromosome.</title>
        <authorList>
            <person name="Serra L."/>
            <person name="Macchietto M."/>
            <person name="Macias-Munoz A."/>
            <person name="McGill C.J."/>
            <person name="Rodriguez I.M."/>
            <person name="Rodriguez B."/>
            <person name="Murad R."/>
            <person name="Mortazavi A."/>
        </authorList>
    </citation>
    <scope>NUCLEOTIDE SEQUENCE [LARGE SCALE GENOMIC DNA]</scope>
    <source>
        <strain evidence="2 3">ALL</strain>
    </source>
</reference>
<dbReference type="Proteomes" id="UP000298663">
    <property type="component" value="Unassembled WGS sequence"/>
</dbReference>
<feature type="region of interest" description="Disordered" evidence="1">
    <location>
        <begin position="124"/>
        <end position="166"/>
    </location>
</feature>
<feature type="compositionally biased region" description="Acidic residues" evidence="1">
    <location>
        <begin position="149"/>
        <end position="165"/>
    </location>
</feature>
<evidence type="ECO:0000313" key="2">
    <source>
        <dbReference type="EMBL" id="TKR65465.1"/>
    </source>
</evidence>
<feature type="compositionally biased region" description="Basic and acidic residues" evidence="1">
    <location>
        <begin position="137"/>
        <end position="148"/>
    </location>
</feature>
<feature type="compositionally biased region" description="Basic residues" evidence="1">
    <location>
        <begin position="304"/>
        <end position="313"/>
    </location>
</feature>
<feature type="compositionally biased region" description="Basic and acidic residues" evidence="1">
    <location>
        <begin position="314"/>
        <end position="332"/>
    </location>
</feature>
<protein>
    <submittedName>
        <fullName evidence="2">Uncharacterized protein</fullName>
    </submittedName>
</protein>
<feature type="compositionally biased region" description="Polar residues" evidence="1">
    <location>
        <begin position="368"/>
        <end position="378"/>
    </location>
</feature>
<accession>A0A4V6XVS5</accession>
<name>A0A4V6XVS5_STECR</name>
<dbReference type="EMBL" id="AZBU02000009">
    <property type="protein sequence ID" value="TKR65465.1"/>
    <property type="molecule type" value="Genomic_DNA"/>
</dbReference>
<dbReference type="AlphaFoldDB" id="A0A4V6XVS5"/>
<evidence type="ECO:0000256" key="1">
    <source>
        <dbReference type="SAM" id="MobiDB-lite"/>
    </source>
</evidence>
<organism evidence="2 3">
    <name type="scientific">Steinernema carpocapsae</name>
    <name type="common">Entomopathogenic nematode</name>
    <dbReference type="NCBI Taxonomy" id="34508"/>
    <lineage>
        <taxon>Eukaryota</taxon>
        <taxon>Metazoa</taxon>
        <taxon>Ecdysozoa</taxon>
        <taxon>Nematoda</taxon>
        <taxon>Chromadorea</taxon>
        <taxon>Rhabditida</taxon>
        <taxon>Tylenchina</taxon>
        <taxon>Panagrolaimomorpha</taxon>
        <taxon>Strongyloidoidea</taxon>
        <taxon>Steinernematidae</taxon>
        <taxon>Steinernema</taxon>
    </lineage>
</organism>
<evidence type="ECO:0000313" key="3">
    <source>
        <dbReference type="Proteomes" id="UP000298663"/>
    </source>
</evidence>
<feature type="compositionally biased region" description="Basic and acidic residues" evidence="1">
    <location>
        <begin position="400"/>
        <end position="412"/>
    </location>
</feature>
<comment type="caution">
    <text evidence="2">The sequence shown here is derived from an EMBL/GenBank/DDBJ whole genome shotgun (WGS) entry which is preliminary data.</text>
</comment>